<dbReference type="EMBL" id="JAAAJB010000251">
    <property type="protein sequence ID" value="KAG0260363.1"/>
    <property type="molecule type" value="Genomic_DNA"/>
</dbReference>
<keyword evidence="1" id="KW-0732">Signal</keyword>
<proteinExistence type="predicted"/>
<accession>A0A9P6Q647</accession>
<evidence type="ECO:0000256" key="1">
    <source>
        <dbReference type="SAM" id="SignalP"/>
    </source>
</evidence>
<dbReference type="Gene3D" id="2.80.10.50">
    <property type="match status" value="1"/>
</dbReference>
<evidence type="ECO:0000313" key="2">
    <source>
        <dbReference type="EMBL" id="KAG0260363.1"/>
    </source>
</evidence>
<dbReference type="AlphaFoldDB" id="A0A9P6Q647"/>
<feature type="chain" id="PRO_5040144476" description="Ricin B lectin domain-containing protein" evidence="1">
    <location>
        <begin position="23"/>
        <end position="166"/>
    </location>
</feature>
<reference evidence="2" key="1">
    <citation type="journal article" date="2020" name="Fungal Divers.">
        <title>Resolving the Mortierellaceae phylogeny through synthesis of multi-gene phylogenetics and phylogenomics.</title>
        <authorList>
            <person name="Vandepol N."/>
            <person name="Liber J."/>
            <person name="Desiro A."/>
            <person name="Na H."/>
            <person name="Kennedy M."/>
            <person name="Barry K."/>
            <person name="Grigoriev I.V."/>
            <person name="Miller A.N."/>
            <person name="O'Donnell K."/>
            <person name="Stajich J.E."/>
            <person name="Bonito G."/>
        </authorList>
    </citation>
    <scope>NUCLEOTIDE SEQUENCE</scope>
    <source>
        <strain evidence="2">BC1065</strain>
    </source>
</reference>
<evidence type="ECO:0000313" key="3">
    <source>
        <dbReference type="Proteomes" id="UP000807716"/>
    </source>
</evidence>
<dbReference type="Proteomes" id="UP000807716">
    <property type="component" value="Unassembled WGS sequence"/>
</dbReference>
<feature type="signal peptide" evidence="1">
    <location>
        <begin position="1"/>
        <end position="22"/>
    </location>
</feature>
<evidence type="ECO:0008006" key="4">
    <source>
        <dbReference type="Google" id="ProtNLM"/>
    </source>
</evidence>
<dbReference type="SUPFAM" id="SSF50370">
    <property type="entry name" value="Ricin B-like lectins"/>
    <property type="match status" value="1"/>
</dbReference>
<sequence>MARFSLFSALLAVAALVPLASAGEIPDKFKMVSGNGIGTARILGSESQYSDLPVTVNKMEEGIYGEFRAEPFGDGSKIYNYGCQRYLTIIGSNVYGTDKPDPDYSKWYFEPNDDGSYIIKSPQGLVMTAFQESGSEEGLIYTIYADHMNNQKWTLESIPSSDSTKA</sequence>
<name>A0A9P6Q647_9FUNG</name>
<gene>
    <name evidence="2" type="ORF">DFQ27_003587</name>
</gene>
<dbReference type="InterPro" id="IPR035992">
    <property type="entry name" value="Ricin_B-like_lectins"/>
</dbReference>
<comment type="caution">
    <text evidence="2">The sequence shown here is derived from an EMBL/GenBank/DDBJ whole genome shotgun (WGS) entry which is preliminary data.</text>
</comment>
<protein>
    <recommendedName>
        <fullName evidence="4">Ricin B lectin domain-containing protein</fullName>
    </recommendedName>
</protein>
<keyword evidence="3" id="KW-1185">Reference proteome</keyword>
<organism evidence="2 3">
    <name type="scientific">Actinomortierella ambigua</name>
    <dbReference type="NCBI Taxonomy" id="1343610"/>
    <lineage>
        <taxon>Eukaryota</taxon>
        <taxon>Fungi</taxon>
        <taxon>Fungi incertae sedis</taxon>
        <taxon>Mucoromycota</taxon>
        <taxon>Mortierellomycotina</taxon>
        <taxon>Mortierellomycetes</taxon>
        <taxon>Mortierellales</taxon>
        <taxon>Mortierellaceae</taxon>
        <taxon>Actinomortierella</taxon>
    </lineage>
</organism>